<dbReference type="EMBL" id="CAJNOC010001813">
    <property type="protein sequence ID" value="CAF0893039.1"/>
    <property type="molecule type" value="Genomic_DNA"/>
</dbReference>
<feature type="domain" description="Calcineurin-like phosphoesterase" evidence="1">
    <location>
        <begin position="24"/>
        <end position="238"/>
    </location>
</feature>
<dbReference type="Gene3D" id="3.60.21.10">
    <property type="match status" value="1"/>
</dbReference>
<dbReference type="InterPro" id="IPR029052">
    <property type="entry name" value="Metallo-depent_PP-like"/>
</dbReference>
<dbReference type="Proteomes" id="UP000663879">
    <property type="component" value="Unassembled WGS sequence"/>
</dbReference>
<evidence type="ECO:0000313" key="3">
    <source>
        <dbReference type="Proteomes" id="UP000663879"/>
    </source>
</evidence>
<organism evidence="2 3">
    <name type="scientific">Brachionus calyciflorus</name>
    <dbReference type="NCBI Taxonomy" id="104777"/>
    <lineage>
        <taxon>Eukaryota</taxon>
        <taxon>Metazoa</taxon>
        <taxon>Spiralia</taxon>
        <taxon>Gnathifera</taxon>
        <taxon>Rotifera</taxon>
        <taxon>Eurotatoria</taxon>
        <taxon>Monogononta</taxon>
        <taxon>Pseudotrocha</taxon>
        <taxon>Ploima</taxon>
        <taxon>Brachionidae</taxon>
        <taxon>Brachionus</taxon>
    </lineage>
</organism>
<dbReference type="AlphaFoldDB" id="A0A813Z3T0"/>
<dbReference type="OrthoDB" id="45007at2759"/>
<proteinExistence type="predicted"/>
<accession>A0A813Z3T0</accession>
<dbReference type="PANTHER" id="PTHR43143">
    <property type="entry name" value="METALLOPHOSPHOESTERASE, CALCINEURIN SUPERFAMILY"/>
    <property type="match status" value="1"/>
</dbReference>
<dbReference type="InterPro" id="IPR051918">
    <property type="entry name" value="STPP_CPPED1"/>
</dbReference>
<dbReference type="InterPro" id="IPR004843">
    <property type="entry name" value="Calcineurin-like_PHP"/>
</dbReference>
<dbReference type="Pfam" id="PF00149">
    <property type="entry name" value="Metallophos"/>
    <property type="match status" value="1"/>
</dbReference>
<name>A0A813Z3T0_9BILA</name>
<gene>
    <name evidence="2" type="ORF">OXX778_LOCUS11010</name>
</gene>
<evidence type="ECO:0000259" key="1">
    <source>
        <dbReference type="Pfam" id="PF00149"/>
    </source>
</evidence>
<comment type="caution">
    <text evidence="2">The sequence shown here is derived from an EMBL/GenBank/DDBJ whole genome shotgun (WGS) entry which is preliminary data.</text>
</comment>
<sequence>MIPSFGKQAKTNRESKWNDSFSFVQAADTQFGLIDRYILHKDKITWTKEIYYLKLVIQSINQLSPLPKFLVICGDLVDAYPYENLAQMRTDQIKDLKEILSELNPSIQLVCVCGNHDIGDKPTKETIQLYKKDFGDDYFSFWSNGCKFICLNSQLYFDSSLAANERDEQDKWLDMELKQDEETPWKHLIIFQHIPLFVDDSNEPAHVYFNIEPVQRKNLMDRFLKAGVRKVFCGHYHKNAGGFYENNGQKLECIVTTAIGAQLGDDRHGYRIVNVNENSIEHKYIQVTDQKN</sequence>
<keyword evidence="3" id="KW-1185">Reference proteome</keyword>
<dbReference type="GO" id="GO:0016787">
    <property type="term" value="F:hydrolase activity"/>
    <property type="evidence" value="ECO:0007669"/>
    <property type="project" value="InterPro"/>
</dbReference>
<evidence type="ECO:0000313" key="2">
    <source>
        <dbReference type="EMBL" id="CAF0893039.1"/>
    </source>
</evidence>
<dbReference type="PANTHER" id="PTHR43143:SF1">
    <property type="entry name" value="SERINE_THREONINE-PROTEIN PHOSPHATASE CPPED1"/>
    <property type="match status" value="1"/>
</dbReference>
<protein>
    <recommendedName>
        <fullName evidence="1">Calcineurin-like phosphoesterase domain-containing protein</fullName>
    </recommendedName>
</protein>
<reference evidence="2" key="1">
    <citation type="submission" date="2021-02" db="EMBL/GenBank/DDBJ databases">
        <authorList>
            <person name="Nowell W R."/>
        </authorList>
    </citation>
    <scope>NUCLEOTIDE SEQUENCE</scope>
    <source>
        <strain evidence="2">Ploen Becks lab</strain>
    </source>
</reference>
<dbReference type="SUPFAM" id="SSF56300">
    <property type="entry name" value="Metallo-dependent phosphatases"/>
    <property type="match status" value="1"/>
</dbReference>